<organism evidence="1 2">
    <name type="scientific">Lactococcus nasutitermitis</name>
    <dbReference type="NCBI Taxonomy" id="1652957"/>
    <lineage>
        <taxon>Bacteria</taxon>
        <taxon>Bacillati</taxon>
        <taxon>Bacillota</taxon>
        <taxon>Bacilli</taxon>
        <taxon>Lactobacillales</taxon>
        <taxon>Streptococcaceae</taxon>
        <taxon>Lactococcus</taxon>
    </lineage>
</organism>
<proteinExistence type="predicted"/>
<evidence type="ECO:0000313" key="1">
    <source>
        <dbReference type="EMBL" id="MFC4651607.1"/>
    </source>
</evidence>
<reference evidence="2" key="1">
    <citation type="journal article" date="2019" name="Int. J. Syst. Evol. Microbiol.">
        <title>The Global Catalogue of Microorganisms (GCM) 10K type strain sequencing project: providing services to taxonomists for standard genome sequencing and annotation.</title>
        <authorList>
            <consortium name="The Broad Institute Genomics Platform"/>
            <consortium name="The Broad Institute Genome Sequencing Center for Infectious Disease"/>
            <person name="Wu L."/>
            <person name="Ma J."/>
        </authorList>
    </citation>
    <scope>NUCLEOTIDE SEQUENCE [LARGE SCALE GENOMIC DNA]</scope>
    <source>
        <strain evidence="2">CCUG 63287</strain>
    </source>
</reference>
<dbReference type="InterPro" id="IPR025233">
    <property type="entry name" value="DUF4176"/>
</dbReference>
<dbReference type="EMBL" id="JBHSGD010000001">
    <property type="protein sequence ID" value="MFC4651607.1"/>
    <property type="molecule type" value="Genomic_DNA"/>
</dbReference>
<name>A0ABV9JBG5_9LACT</name>
<evidence type="ECO:0000313" key="2">
    <source>
        <dbReference type="Proteomes" id="UP001595987"/>
    </source>
</evidence>
<keyword evidence="2" id="KW-1185">Reference proteome</keyword>
<sequence length="92" mass="10598">MNNDEQNKGFLPLGSVVLLNDGEKRLMIVGRKQLSTKSKKKFNYAGVLFPEGYQNAEELYLFNNGDIEHVFQMGLIDDEELAFQNWLVEDNQ</sequence>
<protein>
    <submittedName>
        <fullName evidence="1">DUF4176 domain-containing protein</fullName>
    </submittedName>
</protein>
<gene>
    <name evidence="1" type="ORF">ACFO26_01615</name>
</gene>
<comment type="caution">
    <text evidence="1">The sequence shown here is derived from an EMBL/GenBank/DDBJ whole genome shotgun (WGS) entry which is preliminary data.</text>
</comment>
<dbReference type="Proteomes" id="UP001595987">
    <property type="component" value="Unassembled WGS sequence"/>
</dbReference>
<accession>A0ABV9JBG5</accession>
<dbReference type="RefSeq" id="WP_213534105.1">
    <property type="nucleotide sequence ID" value="NZ_BOVQ01000003.1"/>
</dbReference>
<dbReference type="Pfam" id="PF13780">
    <property type="entry name" value="DUF4176"/>
    <property type="match status" value="1"/>
</dbReference>